<keyword evidence="1" id="KW-0812">Transmembrane</keyword>
<name>A0A377Q634_9NEIS</name>
<organism evidence="2 4">
    <name type="scientific">Iodobacter fluviatilis</name>
    <dbReference type="NCBI Taxonomy" id="537"/>
    <lineage>
        <taxon>Bacteria</taxon>
        <taxon>Pseudomonadati</taxon>
        <taxon>Pseudomonadota</taxon>
        <taxon>Betaproteobacteria</taxon>
        <taxon>Neisseriales</taxon>
        <taxon>Chitinibacteraceae</taxon>
        <taxon>Iodobacter</taxon>
    </lineage>
</organism>
<gene>
    <name evidence="3" type="ORF">EV682_109129</name>
    <name evidence="2" type="ORF">NCTC11159_01127</name>
</gene>
<keyword evidence="5" id="KW-1185">Reference proteome</keyword>
<evidence type="ECO:0000313" key="4">
    <source>
        <dbReference type="Proteomes" id="UP000255108"/>
    </source>
</evidence>
<dbReference type="EMBL" id="SMBT01000009">
    <property type="protein sequence ID" value="TCU84604.1"/>
    <property type="molecule type" value="Genomic_DNA"/>
</dbReference>
<reference evidence="3 5" key="2">
    <citation type="submission" date="2019-03" db="EMBL/GenBank/DDBJ databases">
        <title>Genomic Encyclopedia of Type Strains, Phase IV (KMG-IV): sequencing the most valuable type-strain genomes for metagenomic binning, comparative biology and taxonomic classification.</title>
        <authorList>
            <person name="Goeker M."/>
        </authorList>
    </citation>
    <scope>NUCLEOTIDE SEQUENCE [LARGE SCALE GENOMIC DNA]</scope>
    <source>
        <strain evidence="3 5">DSM 3764</strain>
    </source>
</reference>
<evidence type="ECO:0000313" key="2">
    <source>
        <dbReference type="EMBL" id="STQ90069.1"/>
    </source>
</evidence>
<evidence type="ECO:0000256" key="1">
    <source>
        <dbReference type="SAM" id="Phobius"/>
    </source>
</evidence>
<evidence type="ECO:0000313" key="5">
    <source>
        <dbReference type="Proteomes" id="UP000295794"/>
    </source>
</evidence>
<feature type="transmembrane region" description="Helical" evidence="1">
    <location>
        <begin position="101"/>
        <end position="119"/>
    </location>
</feature>
<dbReference type="Proteomes" id="UP000255108">
    <property type="component" value="Unassembled WGS sequence"/>
</dbReference>
<dbReference type="EMBL" id="UGHR01000001">
    <property type="protein sequence ID" value="STQ90069.1"/>
    <property type="molecule type" value="Genomic_DNA"/>
</dbReference>
<evidence type="ECO:0000313" key="3">
    <source>
        <dbReference type="EMBL" id="TCU84604.1"/>
    </source>
</evidence>
<protein>
    <submittedName>
        <fullName evidence="2">Uncharacterized protein</fullName>
    </submittedName>
</protein>
<dbReference type="Proteomes" id="UP000295794">
    <property type="component" value="Unassembled WGS sequence"/>
</dbReference>
<sequence>MSKTAPLFIDKLASKISKAILICFGIMLCVLQLIPLPNLVINFLFCIAMCLSFFAIVSMIITMQALPKTLLWISLLGVTFAVAVVLLSLPEQVRVNAIKTFTVIAFMLAAGFSITRSLLRQPANDHKLMVWLLPKMLKIYVKAICRWYAKKSVFKVIQIQVPRREKMVSECVSHWVIKTEFQSFMLTVLHVSGVIEGASLESLMVINSSAAGRIEIPTLHSLASEAKEYWEVKSMGRVTFNEHVVFLTQPDNAIVDSVYFGTIGLFFAVRNLLKLRRNGQV</sequence>
<feature type="transmembrane region" description="Helical" evidence="1">
    <location>
        <begin position="69"/>
        <end position="89"/>
    </location>
</feature>
<reference evidence="2 4" key="1">
    <citation type="submission" date="2018-06" db="EMBL/GenBank/DDBJ databases">
        <authorList>
            <consortium name="Pathogen Informatics"/>
            <person name="Doyle S."/>
        </authorList>
    </citation>
    <scope>NUCLEOTIDE SEQUENCE [LARGE SCALE GENOMIC DNA]</scope>
    <source>
        <strain evidence="2 4">NCTC11159</strain>
    </source>
</reference>
<feature type="transmembrane region" description="Helical" evidence="1">
    <location>
        <begin position="40"/>
        <end position="62"/>
    </location>
</feature>
<proteinExistence type="predicted"/>
<keyword evidence="1" id="KW-1133">Transmembrane helix</keyword>
<feature type="transmembrane region" description="Helical" evidence="1">
    <location>
        <begin position="12"/>
        <end position="34"/>
    </location>
</feature>
<keyword evidence="1" id="KW-0472">Membrane</keyword>
<dbReference type="RefSeq" id="WP_132038695.1">
    <property type="nucleotide sequence ID" value="NZ_CAWOLO010000009.1"/>
</dbReference>
<accession>A0A377Q634</accession>
<dbReference type="AlphaFoldDB" id="A0A377Q634"/>